<dbReference type="Proteomes" id="UP000000759">
    <property type="component" value="Unassembled WGS sequence"/>
</dbReference>
<feature type="domain" description="Anthranilate synthase component I N-terminal" evidence="13">
    <location>
        <begin position="350"/>
        <end position="536"/>
    </location>
</feature>
<sequence>MSSIFTSVAEDDHQYHRKSEGKPKLDTSSQHKTKEDKLDLRLLLIDHYDSFTYNLVDLLAQICVHPPIVVAADVATSWEGLEKHLQLLLSTTSEDTPFQNYQQGELTSLVDLLDGIVLSPGPGRPDQAPLSLDIVRKAPSNLPILGVCLGHQILGHVYGANVTLAPNPIHGQVQAIRRVNGEENDEDPLWKNIPHFINVTRYHSLQVLLDYNKESPLLIPTALAENDNVVMGLRHHLLPHFGVQFHPESIGSSTWGPELLRNFCNLCVARQDSNTTTTQATRQMTWNTSGILDSQENTVSPLPVLKELIQATISTRTGSIHTTTRSPPRVFLHRIEYTEMEPEILMQTYLVNEPYNFWLDSANAETNKSSSQQTMYSILGAAKTRVEYYGKEKNDRRGIYVFEEEALKLHLPDTDVLTYLEQYHNPRRLTEGATILSFEKKCADERGCITKLFVPETELSQQVGFGFRGGHVGYLGYETRHDTTSYLEAYEGGGTAPTRKEKSRLSSSTDPHVPTAAFLWADRSYVYNHRNREWYLVGVAETSDDESAVLVWMKRTSQLLRRSFKKPLSSDSRLYQQLGNLKYTRPVMCKPNRSRGKYDRNFDSCIEYIRQGDSYELCLTNQLEADVPKQNPFELYQILRRHNPAPYSAYFHWNIGNQGNTNTPSAFAICCSSPERFVSVKPDGIVPVVNKNNKRLVEAKPIKGTCARVIPAQYGQWTEQEKRDDLMRVEALRSSLKDRAENLMIVDLLRNDLSRVCETGSVHVAKLMEIESYASVHQMVSTIRGVIDSSTRSCIDVLKSSFPGGSMTGAPKLRTMELLDEIEEGVGRGPYSGCLGYISLNGDMDMNIIIRSAVLTPSSDNVSWKVRVGAGGAITALSERASEYDEMLLKASAVTKAVEVWGRAGPTDSDNPQTVTSTFKNPLQIRV</sequence>
<dbReference type="Gene3D" id="3.40.50.880">
    <property type="match status" value="1"/>
</dbReference>
<dbReference type="EMBL" id="DS999283">
    <property type="protein sequence ID" value="EEC42729.1"/>
    <property type="molecule type" value="Genomic_DNA"/>
</dbReference>
<feature type="domain" description="Chorismate-utilising enzyme C-terminal" evidence="12">
    <location>
        <begin position="597"/>
        <end position="890"/>
    </location>
</feature>
<dbReference type="InterPro" id="IPR015890">
    <property type="entry name" value="Chorismate_C"/>
</dbReference>
<dbReference type="InterPro" id="IPR006805">
    <property type="entry name" value="Anth_synth_I_N"/>
</dbReference>
<feature type="compositionally biased region" description="Basic and acidic residues" evidence="10">
    <location>
        <begin position="10"/>
        <end position="25"/>
    </location>
</feature>
<evidence type="ECO:0000256" key="3">
    <source>
        <dbReference type="ARBA" id="ARBA00005970"/>
    </source>
</evidence>
<dbReference type="GO" id="GO:0046656">
    <property type="term" value="P:folic acid biosynthetic process"/>
    <property type="evidence" value="ECO:0007669"/>
    <property type="project" value="UniProtKB-KW"/>
</dbReference>
<dbReference type="PANTHER" id="PTHR11236:SF18">
    <property type="entry name" value="AMINODEOXYCHORISMATE SYNTHASE"/>
    <property type="match status" value="1"/>
</dbReference>
<dbReference type="NCBIfam" id="TIGR00566">
    <property type="entry name" value="trpG_papA"/>
    <property type="match status" value="1"/>
</dbReference>
<dbReference type="InterPro" id="IPR029062">
    <property type="entry name" value="Class_I_gatase-like"/>
</dbReference>
<evidence type="ECO:0000256" key="10">
    <source>
        <dbReference type="SAM" id="MobiDB-lite"/>
    </source>
</evidence>
<dbReference type="FunCoup" id="B7S447">
    <property type="interactions" value="59"/>
</dbReference>
<evidence type="ECO:0000259" key="13">
    <source>
        <dbReference type="Pfam" id="PF04715"/>
    </source>
</evidence>
<evidence type="ECO:0000256" key="9">
    <source>
        <dbReference type="ARBA" id="ARBA00031904"/>
    </source>
</evidence>
<evidence type="ECO:0000256" key="1">
    <source>
        <dbReference type="ARBA" id="ARBA00001000"/>
    </source>
</evidence>
<evidence type="ECO:0000256" key="6">
    <source>
        <dbReference type="ARBA" id="ARBA00022909"/>
    </source>
</evidence>
<dbReference type="GO" id="GO:0005737">
    <property type="term" value="C:cytoplasm"/>
    <property type="evidence" value="ECO:0007669"/>
    <property type="project" value="TreeGrafter"/>
</dbReference>
<evidence type="ECO:0000256" key="4">
    <source>
        <dbReference type="ARBA" id="ARBA00013139"/>
    </source>
</evidence>
<evidence type="ECO:0000256" key="5">
    <source>
        <dbReference type="ARBA" id="ARBA00022679"/>
    </source>
</evidence>
<keyword evidence="15" id="KW-1185">Reference proteome</keyword>
<dbReference type="InterPro" id="IPR006221">
    <property type="entry name" value="TrpG/PapA_dom"/>
</dbReference>
<dbReference type="Pfam" id="PF04715">
    <property type="entry name" value="Anth_synt_I_N"/>
    <property type="match status" value="1"/>
</dbReference>
<proteinExistence type="inferred from homology"/>
<dbReference type="PROSITE" id="PS51273">
    <property type="entry name" value="GATASE_TYPE_1"/>
    <property type="match status" value="1"/>
</dbReference>
<dbReference type="AlphaFoldDB" id="B7S447"/>
<dbReference type="PRINTS" id="PR00099">
    <property type="entry name" value="CPSGATASE"/>
</dbReference>
<dbReference type="STRING" id="556484.B7S447"/>
<keyword evidence="7" id="KW-0315">Glutamine amidotransferase</keyword>
<dbReference type="InterPro" id="IPR005801">
    <property type="entry name" value="ADC_synthase"/>
</dbReference>
<dbReference type="RefSeq" id="XP_002176337.1">
    <property type="nucleotide sequence ID" value="XM_002176301.1"/>
</dbReference>
<dbReference type="GO" id="GO:0046654">
    <property type="term" value="P:tetrahydrofolate biosynthetic process"/>
    <property type="evidence" value="ECO:0007669"/>
    <property type="project" value="UniProtKB-UniPathway"/>
</dbReference>
<evidence type="ECO:0000256" key="2">
    <source>
        <dbReference type="ARBA" id="ARBA00005009"/>
    </source>
</evidence>
<dbReference type="GO" id="GO:0046820">
    <property type="term" value="F:4-amino-4-deoxychorismate synthase activity"/>
    <property type="evidence" value="ECO:0007669"/>
    <property type="project" value="UniProtKB-EC"/>
</dbReference>
<name>B7S447_PHATC</name>
<evidence type="ECO:0000256" key="8">
    <source>
        <dbReference type="ARBA" id="ARBA00031329"/>
    </source>
</evidence>
<dbReference type="EC" id="2.6.1.85" evidence="4"/>
<reference evidence="15" key="2">
    <citation type="submission" date="2008-08" db="EMBL/GenBank/DDBJ databases">
        <authorList>
            <consortium name="Diatom Consortium"/>
            <person name="Grigoriev I."/>
            <person name="Grimwood J."/>
            <person name="Kuo A."/>
            <person name="Otillar R.P."/>
            <person name="Salamov A."/>
            <person name="Detter J.C."/>
            <person name="Lindquist E."/>
            <person name="Shapiro H."/>
            <person name="Lucas S."/>
            <person name="Glavina del Rio T."/>
            <person name="Pitluck S."/>
            <person name="Rokhsar D."/>
            <person name="Bowler C."/>
        </authorList>
    </citation>
    <scope>GENOME REANNOTATION</scope>
    <source>
        <strain evidence="15">CCAP 1055/1</strain>
    </source>
</reference>
<dbReference type="PaxDb" id="2850-Phatrdraft1682"/>
<protein>
    <recommendedName>
        <fullName evidence="4">aminodeoxychorismate synthase</fullName>
        <ecNumber evidence="4">2.6.1.85</ecNumber>
    </recommendedName>
    <alternativeName>
        <fullName evidence="8">Para-aminobenzoate synthase</fullName>
    </alternativeName>
    <alternativeName>
        <fullName evidence="9">p-aminobenzoic acid synthase</fullName>
    </alternativeName>
</protein>
<accession>B7S447</accession>
<comment type="pathway">
    <text evidence="2">Cofactor biosynthesis; tetrahydrofolate biosynthesis; 4-aminobenzoate from chorismate: step 1/2.</text>
</comment>
<comment type="similarity">
    <text evidence="3">In the C-terminal section; belongs to the anthranilate synthase component I family.</text>
</comment>
<dbReference type="OrthoDB" id="64220at2759"/>
<keyword evidence="6" id="KW-0289">Folate biosynthesis</keyword>
<evidence type="ECO:0000313" key="15">
    <source>
        <dbReference type="Proteomes" id="UP000000759"/>
    </source>
</evidence>
<dbReference type="SUPFAM" id="SSF52317">
    <property type="entry name" value="Class I glutamine amidotransferase-like"/>
    <property type="match status" value="1"/>
</dbReference>
<organism evidence="14 15">
    <name type="scientific">Phaeodactylum tricornutum (strain CCAP 1055/1)</name>
    <dbReference type="NCBI Taxonomy" id="556484"/>
    <lineage>
        <taxon>Eukaryota</taxon>
        <taxon>Sar</taxon>
        <taxon>Stramenopiles</taxon>
        <taxon>Ochrophyta</taxon>
        <taxon>Bacillariophyta</taxon>
        <taxon>Bacillariophyceae</taxon>
        <taxon>Bacillariophycidae</taxon>
        <taxon>Naviculales</taxon>
        <taxon>Phaeodactylaceae</taxon>
        <taxon>Phaeodactylum</taxon>
    </lineage>
</organism>
<dbReference type="InParanoid" id="B7S447"/>
<dbReference type="Pfam" id="PF00425">
    <property type="entry name" value="Chorismate_bind"/>
    <property type="match status" value="1"/>
</dbReference>
<reference evidence="14 15" key="1">
    <citation type="journal article" date="2008" name="Nature">
        <title>The Phaeodactylum genome reveals the evolutionary history of diatom genomes.</title>
        <authorList>
            <person name="Bowler C."/>
            <person name="Allen A.E."/>
            <person name="Badger J.H."/>
            <person name="Grimwood J."/>
            <person name="Jabbari K."/>
            <person name="Kuo A."/>
            <person name="Maheswari U."/>
            <person name="Martens C."/>
            <person name="Maumus F."/>
            <person name="Otillar R.P."/>
            <person name="Rayko E."/>
            <person name="Salamov A."/>
            <person name="Vandepoele K."/>
            <person name="Beszteri B."/>
            <person name="Gruber A."/>
            <person name="Heijde M."/>
            <person name="Katinka M."/>
            <person name="Mock T."/>
            <person name="Valentin K."/>
            <person name="Verret F."/>
            <person name="Berges J.A."/>
            <person name="Brownlee C."/>
            <person name="Cadoret J.P."/>
            <person name="Chiovitti A."/>
            <person name="Choi C.J."/>
            <person name="Coesel S."/>
            <person name="De Martino A."/>
            <person name="Detter J.C."/>
            <person name="Durkin C."/>
            <person name="Falciatore A."/>
            <person name="Fournet J."/>
            <person name="Haruta M."/>
            <person name="Huysman M.J."/>
            <person name="Jenkins B.D."/>
            <person name="Jiroutova K."/>
            <person name="Jorgensen R.E."/>
            <person name="Joubert Y."/>
            <person name="Kaplan A."/>
            <person name="Kroger N."/>
            <person name="Kroth P.G."/>
            <person name="La Roche J."/>
            <person name="Lindquist E."/>
            <person name="Lommer M."/>
            <person name="Martin-Jezequel V."/>
            <person name="Lopez P.J."/>
            <person name="Lucas S."/>
            <person name="Mangogna M."/>
            <person name="McGinnis K."/>
            <person name="Medlin L.K."/>
            <person name="Montsant A."/>
            <person name="Oudot-Le Secq M.P."/>
            <person name="Napoli C."/>
            <person name="Obornik M."/>
            <person name="Parker M.S."/>
            <person name="Petit J.L."/>
            <person name="Porcel B.M."/>
            <person name="Poulsen N."/>
            <person name="Robison M."/>
            <person name="Rychlewski L."/>
            <person name="Rynearson T.A."/>
            <person name="Schmutz J."/>
            <person name="Shapiro H."/>
            <person name="Siaut M."/>
            <person name="Stanley M."/>
            <person name="Sussman M.R."/>
            <person name="Taylor A.R."/>
            <person name="Vardi A."/>
            <person name="von Dassow P."/>
            <person name="Vyverman W."/>
            <person name="Willis A."/>
            <person name="Wyrwicz L.S."/>
            <person name="Rokhsar D.S."/>
            <person name="Weissenbach J."/>
            <person name="Armbrust E.V."/>
            <person name="Green B.R."/>
            <person name="Van de Peer Y."/>
            <person name="Grigoriev I.V."/>
        </authorList>
    </citation>
    <scope>NUCLEOTIDE SEQUENCE [LARGE SCALE GENOMIC DNA]</scope>
    <source>
        <strain evidence="14 15">CCAP 1055/1</strain>
    </source>
</reference>
<dbReference type="PRINTS" id="PR00095">
    <property type="entry name" value="ANTSNTHASEI"/>
</dbReference>
<feature type="domain" description="Glutamine amidotransferase" evidence="11">
    <location>
        <begin position="43"/>
        <end position="264"/>
    </location>
</feature>
<evidence type="ECO:0000256" key="7">
    <source>
        <dbReference type="ARBA" id="ARBA00022962"/>
    </source>
</evidence>
<dbReference type="InterPro" id="IPR017926">
    <property type="entry name" value="GATASE"/>
</dbReference>
<dbReference type="GeneID" id="7204864"/>
<dbReference type="GO" id="GO:0008153">
    <property type="term" value="P:4-aminobenzoate biosynthetic process"/>
    <property type="evidence" value="ECO:0007669"/>
    <property type="project" value="TreeGrafter"/>
</dbReference>
<dbReference type="SUPFAM" id="SSF56322">
    <property type="entry name" value="ADC synthase"/>
    <property type="match status" value="1"/>
</dbReference>
<dbReference type="Pfam" id="PF00117">
    <property type="entry name" value="GATase"/>
    <property type="match status" value="1"/>
</dbReference>
<gene>
    <name evidence="14" type="ORF">PHATRDRAFT_bd1682</name>
</gene>
<dbReference type="HOGENOM" id="CLU_006493_0_2_1"/>
<keyword evidence="5" id="KW-0808">Transferase</keyword>
<comment type="catalytic activity">
    <reaction evidence="1">
        <text>chorismate + L-glutamine = 4-amino-4-deoxychorismate + L-glutamate</text>
        <dbReference type="Rhea" id="RHEA:11672"/>
        <dbReference type="ChEBI" id="CHEBI:29748"/>
        <dbReference type="ChEBI" id="CHEBI:29985"/>
        <dbReference type="ChEBI" id="CHEBI:58359"/>
        <dbReference type="ChEBI" id="CHEBI:58406"/>
        <dbReference type="EC" id="2.6.1.85"/>
    </reaction>
</comment>
<feature type="region of interest" description="Disordered" evidence="10">
    <location>
        <begin position="1"/>
        <end position="31"/>
    </location>
</feature>
<dbReference type="InterPro" id="IPR019999">
    <property type="entry name" value="Anth_synth_I-like"/>
</dbReference>
<dbReference type="GO" id="GO:0000162">
    <property type="term" value="P:L-tryptophan biosynthetic process"/>
    <property type="evidence" value="ECO:0007669"/>
    <property type="project" value="TreeGrafter"/>
</dbReference>
<dbReference type="UniPathway" id="UPA00077">
    <property type="reaction ID" value="UER00149"/>
</dbReference>
<dbReference type="PANTHER" id="PTHR11236">
    <property type="entry name" value="AMINOBENZOATE/ANTHRANILATE SYNTHASE"/>
    <property type="match status" value="1"/>
</dbReference>
<dbReference type="eggNOG" id="KOG1224">
    <property type="taxonomic scope" value="Eukaryota"/>
</dbReference>
<dbReference type="Gene3D" id="3.60.120.10">
    <property type="entry name" value="Anthranilate synthase"/>
    <property type="match status" value="1"/>
</dbReference>
<dbReference type="KEGG" id="pti:PHATRDRAFT_bd1682"/>
<dbReference type="CDD" id="cd01743">
    <property type="entry name" value="GATase1_Anthranilate_Synthase"/>
    <property type="match status" value="1"/>
</dbReference>
<evidence type="ECO:0000259" key="11">
    <source>
        <dbReference type="Pfam" id="PF00117"/>
    </source>
</evidence>
<evidence type="ECO:0000259" key="12">
    <source>
        <dbReference type="Pfam" id="PF00425"/>
    </source>
</evidence>
<evidence type="ECO:0000313" key="14">
    <source>
        <dbReference type="EMBL" id="EEC42729.1"/>
    </source>
</evidence>
<dbReference type="OMA" id="DWSVNIR"/>